<dbReference type="Proteomes" id="UP000041770">
    <property type="component" value="Unassembled WGS sequence"/>
</dbReference>
<accession>A0A655TXK2</accession>
<proteinExistence type="predicted"/>
<reference evidence="1 2" key="1">
    <citation type="submission" date="2015-07" db="EMBL/GenBank/DDBJ databases">
        <authorList>
            <consortium name="Pathogen Informatics"/>
        </authorList>
    </citation>
    <scope>NUCLEOTIDE SEQUENCE [LARGE SCALE GENOMIC DNA]</scope>
    <source>
        <strain evidence="1 2">A316</strain>
    </source>
</reference>
<protein>
    <submittedName>
        <fullName evidence="1">Uncharacterized protein</fullName>
    </submittedName>
</protein>
<dbReference type="AlphaFoldDB" id="A0A655TXK2"/>
<dbReference type="EMBL" id="CWQY01000005">
    <property type="protein sequence ID" value="CSC34094.1"/>
    <property type="molecule type" value="Genomic_DNA"/>
</dbReference>
<evidence type="ECO:0000313" key="1">
    <source>
        <dbReference type="EMBL" id="CSC34094.1"/>
    </source>
</evidence>
<organism evidence="1 2">
    <name type="scientific">Vibrio cholerae</name>
    <dbReference type="NCBI Taxonomy" id="666"/>
    <lineage>
        <taxon>Bacteria</taxon>
        <taxon>Pseudomonadati</taxon>
        <taxon>Pseudomonadota</taxon>
        <taxon>Gammaproteobacteria</taxon>
        <taxon>Vibrionales</taxon>
        <taxon>Vibrionaceae</taxon>
        <taxon>Vibrio</taxon>
    </lineage>
</organism>
<sequence>MNTVTIPRPDVLSGRVNTKGNGRDIFQINGRAIVQPNHQLFHLFHTS</sequence>
<name>A0A655TXK2_VIBCL</name>
<evidence type="ECO:0000313" key="2">
    <source>
        <dbReference type="Proteomes" id="UP000041770"/>
    </source>
</evidence>
<gene>
    <name evidence="1" type="ORF">ERS013200_01200</name>
</gene>